<proteinExistence type="predicted"/>
<accession>A0A067T5R8</accession>
<gene>
    <name evidence="1" type="ORF">GALMADRAFT_137577</name>
</gene>
<name>A0A067T5R8_GALM3</name>
<reference evidence="2" key="1">
    <citation type="journal article" date="2014" name="Proc. Natl. Acad. Sci. U.S.A.">
        <title>Extensive sampling of basidiomycete genomes demonstrates inadequacy of the white-rot/brown-rot paradigm for wood decay fungi.</title>
        <authorList>
            <person name="Riley R."/>
            <person name="Salamov A.A."/>
            <person name="Brown D.W."/>
            <person name="Nagy L.G."/>
            <person name="Floudas D."/>
            <person name="Held B.W."/>
            <person name="Levasseur A."/>
            <person name="Lombard V."/>
            <person name="Morin E."/>
            <person name="Otillar R."/>
            <person name="Lindquist E.A."/>
            <person name="Sun H."/>
            <person name="LaButti K.M."/>
            <person name="Schmutz J."/>
            <person name="Jabbour D."/>
            <person name="Luo H."/>
            <person name="Baker S.E."/>
            <person name="Pisabarro A.G."/>
            <person name="Walton J.D."/>
            <person name="Blanchette R.A."/>
            <person name="Henrissat B."/>
            <person name="Martin F."/>
            <person name="Cullen D."/>
            <person name="Hibbett D.S."/>
            <person name="Grigoriev I.V."/>
        </authorList>
    </citation>
    <scope>NUCLEOTIDE SEQUENCE [LARGE SCALE GENOMIC DNA]</scope>
    <source>
        <strain evidence="2">CBS 339.88</strain>
    </source>
</reference>
<dbReference type="AlphaFoldDB" id="A0A067T5R8"/>
<evidence type="ECO:0000313" key="1">
    <source>
        <dbReference type="EMBL" id="KDR78515.1"/>
    </source>
</evidence>
<keyword evidence="2" id="KW-1185">Reference proteome</keyword>
<dbReference type="EMBL" id="KL142374">
    <property type="protein sequence ID" value="KDR78515.1"/>
    <property type="molecule type" value="Genomic_DNA"/>
</dbReference>
<protein>
    <submittedName>
        <fullName evidence="1">Uncharacterized protein</fullName>
    </submittedName>
</protein>
<dbReference type="HOGENOM" id="CLU_2413422_0_0_1"/>
<dbReference type="Proteomes" id="UP000027222">
    <property type="component" value="Unassembled WGS sequence"/>
</dbReference>
<organism evidence="1 2">
    <name type="scientific">Galerina marginata (strain CBS 339.88)</name>
    <dbReference type="NCBI Taxonomy" id="685588"/>
    <lineage>
        <taxon>Eukaryota</taxon>
        <taxon>Fungi</taxon>
        <taxon>Dikarya</taxon>
        <taxon>Basidiomycota</taxon>
        <taxon>Agaricomycotina</taxon>
        <taxon>Agaricomycetes</taxon>
        <taxon>Agaricomycetidae</taxon>
        <taxon>Agaricales</taxon>
        <taxon>Agaricineae</taxon>
        <taxon>Strophariaceae</taxon>
        <taxon>Galerina</taxon>
    </lineage>
</organism>
<sequence length="92" mass="10302">MFANPKINRALANRVANFPRLCRRALCLVKYRVNGRTVKRLARYKGVAWIILNGKPTVIGHVVRVGGVQVHIEIGNTLPLHKSCTQCGKEKL</sequence>
<evidence type="ECO:0000313" key="2">
    <source>
        <dbReference type="Proteomes" id="UP000027222"/>
    </source>
</evidence>